<keyword evidence="8" id="KW-1185">Reference proteome</keyword>
<dbReference type="InterPro" id="IPR036397">
    <property type="entry name" value="RNaseH_sf"/>
</dbReference>
<accession>A0A1M4N0W2</accession>
<keyword evidence="5" id="KW-0812">Transmembrane</keyword>
<dbReference type="RefSeq" id="WP_072706307.1">
    <property type="nucleotide sequence ID" value="NZ_FMJB01000047.1"/>
</dbReference>
<dbReference type="Pfam" id="PF00929">
    <property type="entry name" value="RNase_T"/>
    <property type="match status" value="1"/>
</dbReference>
<protein>
    <recommendedName>
        <fullName evidence="1">DNA-directed DNA polymerase</fullName>
        <ecNumber evidence="1">2.7.7.7</ecNumber>
    </recommendedName>
</protein>
<dbReference type="EC" id="2.7.7.7" evidence="1"/>
<evidence type="ECO:0000256" key="2">
    <source>
        <dbReference type="ARBA" id="ARBA00025483"/>
    </source>
</evidence>
<dbReference type="SMART" id="SM00479">
    <property type="entry name" value="EXOIII"/>
    <property type="match status" value="1"/>
</dbReference>
<organism evidence="7 8">
    <name type="scientific">Donghicola eburneus</name>
    <dbReference type="NCBI Taxonomy" id="393278"/>
    <lineage>
        <taxon>Bacteria</taxon>
        <taxon>Pseudomonadati</taxon>
        <taxon>Pseudomonadota</taxon>
        <taxon>Alphaproteobacteria</taxon>
        <taxon>Rhodobacterales</taxon>
        <taxon>Roseobacteraceae</taxon>
        <taxon>Donghicola</taxon>
    </lineage>
</organism>
<comment type="catalytic activity">
    <reaction evidence="4">
        <text>DNA(n) + a 2'-deoxyribonucleoside 5'-triphosphate = DNA(n+1) + diphosphate</text>
        <dbReference type="Rhea" id="RHEA:22508"/>
        <dbReference type="Rhea" id="RHEA-COMP:17339"/>
        <dbReference type="Rhea" id="RHEA-COMP:17340"/>
        <dbReference type="ChEBI" id="CHEBI:33019"/>
        <dbReference type="ChEBI" id="CHEBI:61560"/>
        <dbReference type="ChEBI" id="CHEBI:173112"/>
        <dbReference type="EC" id="2.7.7.7"/>
    </reaction>
</comment>
<dbReference type="EMBL" id="FMJB01000047">
    <property type="protein sequence ID" value="SCM67665.1"/>
    <property type="molecule type" value="Genomic_DNA"/>
</dbReference>
<evidence type="ECO:0000256" key="5">
    <source>
        <dbReference type="SAM" id="Phobius"/>
    </source>
</evidence>
<proteinExistence type="predicted"/>
<dbReference type="AlphaFoldDB" id="A0A1M4N0W2"/>
<sequence length="471" mass="50829">MFTNLGLRLRIFLIFSALAAALIIVMIGALFMGWRNSFSAPDGFITSGVIAAFGILAVCAAVWLLFDENVAKPILRLSSHLRTRAHSGAHVALNADDAKYLGDLAPAAQAISQELGQSAMSQAEAVAQATARLSADRDHLTALLTEIPVAMILVNPSHQIVLYDGQAAEVLNQIAPPRMGASITEFFDERSLLNAHAKLSKTGKEVICTLRGVKGQQEYEAKLRPLGGAPGYMIVIDSATALIAPEASRPLTYDFALMDRSVDHAHADMPLCEMSYVVFDTETTGLLPHKDDVVQLGAMRVLRGRIVEGEVIDTLVDPKRPIPAASTKVHGISDHMVIGAPDFGSVTRRFHAFCTGSVIVAHNAPFDMAFLHRQSKEMDIAFDHPILDTVLVSAVLFGADAKHTLDAICDRLGITIPEHLRHTALGDAQATAEVLCAMIPMLQAQGMRTFGDVIQETRKHGRLLQDLNTPA</sequence>
<dbReference type="GO" id="GO:0005829">
    <property type="term" value="C:cytosol"/>
    <property type="evidence" value="ECO:0007669"/>
    <property type="project" value="TreeGrafter"/>
</dbReference>
<dbReference type="GO" id="GO:0003887">
    <property type="term" value="F:DNA-directed DNA polymerase activity"/>
    <property type="evidence" value="ECO:0007669"/>
    <property type="project" value="UniProtKB-EC"/>
</dbReference>
<feature type="transmembrane region" description="Helical" evidence="5">
    <location>
        <begin position="12"/>
        <end position="32"/>
    </location>
</feature>
<evidence type="ECO:0000313" key="7">
    <source>
        <dbReference type="EMBL" id="SCM67665.1"/>
    </source>
</evidence>
<evidence type="ECO:0000256" key="3">
    <source>
        <dbReference type="ARBA" id="ARBA00026073"/>
    </source>
</evidence>
<dbReference type="GO" id="GO:0045004">
    <property type="term" value="P:DNA replication proofreading"/>
    <property type="evidence" value="ECO:0007669"/>
    <property type="project" value="TreeGrafter"/>
</dbReference>
<dbReference type="PANTHER" id="PTHR30231">
    <property type="entry name" value="DNA POLYMERASE III SUBUNIT EPSILON"/>
    <property type="match status" value="1"/>
</dbReference>
<dbReference type="SUPFAM" id="SSF53098">
    <property type="entry name" value="Ribonuclease H-like"/>
    <property type="match status" value="1"/>
</dbReference>
<comment type="subunit">
    <text evidence="3">DNA polymerase III contains a core (composed of alpha, epsilon and theta chains) that associates with a tau subunit. This core dimerizes to form the POLIII' complex. PolIII' associates with the gamma complex (composed of gamma, delta, delta', psi and chi chains) and with the beta chain to form the complete DNA polymerase III complex.</text>
</comment>
<gene>
    <name evidence="7" type="ORF">KARMA_1867</name>
</gene>
<feature type="transmembrane region" description="Helical" evidence="5">
    <location>
        <begin position="44"/>
        <end position="66"/>
    </location>
</feature>
<dbReference type="PANTHER" id="PTHR30231:SF41">
    <property type="entry name" value="DNA POLYMERASE III SUBUNIT EPSILON"/>
    <property type="match status" value="1"/>
</dbReference>
<evidence type="ECO:0000256" key="1">
    <source>
        <dbReference type="ARBA" id="ARBA00012417"/>
    </source>
</evidence>
<dbReference type="NCBIfam" id="TIGR00573">
    <property type="entry name" value="dnaq"/>
    <property type="match status" value="1"/>
</dbReference>
<dbReference type="Proteomes" id="UP000184085">
    <property type="component" value="Unassembled WGS sequence"/>
</dbReference>
<evidence type="ECO:0000259" key="6">
    <source>
        <dbReference type="SMART" id="SM00479"/>
    </source>
</evidence>
<comment type="function">
    <text evidence="2">DNA polymerase III is a complex, multichain enzyme responsible for most of the replicative synthesis in bacteria. The epsilon subunit contain the editing function and is a proofreading 3'-5' exonuclease.</text>
</comment>
<dbReference type="Gene3D" id="3.30.420.10">
    <property type="entry name" value="Ribonuclease H-like superfamily/Ribonuclease H"/>
    <property type="match status" value="1"/>
</dbReference>
<name>A0A1M4N0W2_9RHOB</name>
<dbReference type="GO" id="GO:0003677">
    <property type="term" value="F:DNA binding"/>
    <property type="evidence" value="ECO:0007669"/>
    <property type="project" value="InterPro"/>
</dbReference>
<reference evidence="8" key="1">
    <citation type="submission" date="2016-09" db="EMBL/GenBank/DDBJ databases">
        <authorList>
            <person name="Wibberg D."/>
        </authorList>
    </citation>
    <scope>NUCLEOTIDE SEQUENCE [LARGE SCALE GENOMIC DNA]</scope>
</reference>
<feature type="domain" description="Exonuclease" evidence="6">
    <location>
        <begin position="275"/>
        <end position="444"/>
    </location>
</feature>
<dbReference type="InterPro" id="IPR006054">
    <property type="entry name" value="DnaQ"/>
</dbReference>
<keyword evidence="5" id="KW-1133">Transmembrane helix</keyword>
<evidence type="ECO:0000256" key="4">
    <source>
        <dbReference type="ARBA" id="ARBA00049244"/>
    </source>
</evidence>
<dbReference type="GO" id="GO:0008408">
    <property type="term" value="F:3'-5' exonuclease activity"/>
    <property type="evidence" value="ECO:0007669"/>
    <property type="project" value="TreeGrafter"/>
</dbReference>
<dbReference type="FunFam" id="3.30.420.10:FF:000045">
    <property type="entry name" value="3'-5' exonuclease DinG"/>
    <property type="match status" value="1"/>
</dbReference>
<dbReference type="InterPro" id="IPR013520">
    <property type="entry name" value="Ribonucl_H"/>
</dbReference>
<dbReference type="CDD" id="cd06127">
    <property type="entry name" value="DEDDh"/>
    <property type="match status" value="1"/>
</dbReference>
<evidence type="ECO:0000313" key="8">
    <source>
        <dbReference type="Proteomes" id="UP000184085"/>
    </source>
</evidence>
<keyword evidence="5" id="KW-0472">Membrane</keyword>
<dbReference type="InterPro" id="IPR012337">
    <property type="entry name" value="RNaseH-like_sf"/>
</dbReference>